<accession>A0AA42TX91</accession>
<reference evidence="1" key="1">
    <citation type="submission" date="2022-09" db="EMBL/GenBank/DDBJ databases">
        <title>Intensive care unit water sources are persistently colonized with multi-drug resistant bacteria and are the site of extensive horizontal gene transfer of antibiotic resistance genes.</title>
        <authorList>
            <person name="Diorio-Toth L."/>
        </authorList>
    </citation>
    <scope>NUCLEOTIDE SEQUENCE</scope>
    <source>
        <strain evidence="1">GD03704</strain>
    </source>
</reference>
<proteinExistence type="predicted"/>
<sequence length="220" mass="25089">MSLIKETLEKSIFDQMDETVTTPVSIRLPTNLSNELDELSLTLDKSKSYLLLEFIKAGIKETNALLEERYSNPSQPEERDPSDFLNRKYFMLNTNYNNDEKSHYDMLKNQEAAAFCKDWKGYICHLSKGDTVYLYQSGVGIVASGVVSGDLEKHVYNGVPDDKYSKKLEDFKVGFKAISAKQFKDITNGGANFRRTMVELTLSQGQKVKSEIEERLKNIQ</sequence>
<dbReference type="EMBL" id="JAOCJE010000001">
    <property type="protein sequence ID" value="MDH1338059.1"/>
    <property type="molecule type" value="Genomic_DNA"/>
</dbReference>
<dbReference type="Proteomes" id="UP001161697">
    <property type="component" value="Unassembled WGS sequence"/>
</dbReference>
<evidence type="ECO:0000313" key="2">
    <source>
        <dbReference type="Proteomes" id="UP001161697"/>
    </source>
</evidence>
<organism evidence="1 2">
    <name type="scientific">Ectopseudomonas oleovorans</name>
    <name type="common">Pseudomonas oleovorans</name>
    <dbReference type="NCBI Taxonomy" id="301"/>
    <lineage>
        <taxon>Bacteria</taxon>
        <taxon>Pseudomonadati</taxon>
        <taxon>Pseudomonadota</taxon>
        <taxon>Gammaproteobacteria</taxon>
        <taxon>Pseudomonadales</taxon>
        <taxon>Pseudomonadaceae</taxon>
        <taxon>Ectopseudomonas</taxon>
    </lineage>
</organism>
<gene>
    <name evidence="1" type="ORF">N5J11_01980</name>
</gene>
<dbReference type="RefSeq" id="WP_279533693.1">
    <property type="nucleotide sequence ID" value="NZ_CP104579.1"/>
</dbReference>
<dbReference type="AlphaFoldDB" id="A0AA42TX91"/>
<protein>
    <submittedName>
        <fullName evidence="1">Ribbon-helix-helix domain-containing protein</fullName>
    </submittedName>
</protein>
<evidence type="ECO:0000313" key="1">
    <source>
        <dbReference type="EMBL" id="MDH1338059.1"/>
    </source>
</evidence>
<comment type="caution">
    <text evidence="1">The sequence shown here is derived from an EMBL/GenBank/DDBJ whole genome shotgun (WGS) entry which is preliminary data.</text>
</comment>
<name>A0AA42TX91_ECTOL</name>